<feature type="compositionally biased region" description="Acidic residues" evidence="1">
    <location>
        <begin position="68"/>
        <end position="96"/>
    </location>
</feature>
<accession>A0A553NX65</accession>
<evidence type="ECO:0000256" key="1">
    <source>
        <dbReference type="SAM" id="MobiDB-lite"/>
    </source>
</evidence>
<reference evidence="2 3" key="1">
    <citation type="journal article" date="2018" name="Nat. Ecol. Evol.">
        <title>Genomic signatures of mitonuclear coevolution across populations of Tigriopus californicus.</title>
        <authorList>
            <person name="Barreto F.S."/>
            <person name="Watson E.T."/>
            <person name="Lima T.G."/>
            <person name="Willett C.S."/>
            <person name="Edmands S."/>
            <person name="Li W."/>
            <person name="Burton R.S."/>
        </authorList>
    </citation>
    <scope>NUCLEOTIDE SEQUENCE [LARGE SCALE GENOMIC DNA]</scope>
    <source>
        <strain evidence="2 3">San Diego</strain>
    </source>
</reference>
<keyword evidence="3" id="KW-1185">Reference proteome</keyword>
<evidence type="ECO:0000313" key="3">
    <source>
        <dbReference type="Proteomes" id="UP000318571"/>
    </source>
</evidence>
<sequence>MDFAESLRISPEHDLQMGYNQDSSQIRRSRLFHQSSSGSQTGSGSQSESSSADDRRTRWTSFSHEISMGDEDDDDGDSDDDNNDEDDDIQKEEESG</sequence>
<comment type="caution">
    <text evidence="2">The sequence shown here is derived from an EMBL/GenBank/DDBJ whole genome shotgun (WGS) entry which is preliminary data.</text>
</comment>
<gene>
    <name evidence="2" type="ORF">TCAL_17298</name>
</gene>
<protein>
    <submittedName>
        <fullName evidence="2">Uncharacterized protein</fullName>
    </submittedName>
</protein>
<feature type="compositionally biased region" description="Low complexity" evidence="1">
    <location>
        <begin position="34"/>
        <end position="50"/>
    </location>
</feature>
<evidence type="ECO:0000313" key="2">
    <source>
        <dbReference type="EMBL" id="TRY70025.1"/>
    </source>
</evidence>
<name>A0A553NX65_TIGCA</name>
<organism evidence="2 3">
    <name type="scientific">Tigriopus californicus</name>
    <name type="common">Marine copepod</name>
    <dbReference type="NCBI Taxonomy" id="6832"/>
    <lineage>
        <taxon>Eukaryota</taxon>
        <taxon>Metazoa</taxon>
        <taxon>Ecdysozoa</taxon>
        <taxon>Arthropoda</taxon>
        <taxon>Crustacea</taxon>
        <taxon>Multicrustacea</taxon>
        <taxon>Hexanauplia</taxon>
        <taxon>Copepoda</taxon>
        <taxon>Harpacticoida</taxon>
        <taxon>Harpacticidae</taxon>
        <taxon>Tigriopus</taxon>
    </lineage>
</organism>
<dbReference type="EMBL" id="VCGU01000009">
    <property type="protein sequence ID" value="TRY70025.1"/>
    <property type="molecule type" value="Genomic_DNA"/>
</dbReference>
<proteinExistence type="predicted"/>
<feature type="region of interest" description="Disordered" evidence="1">
    <location>
        <begin position="1"/>
        <end position="96"/>
    </location>
</feature>
<dbReference type="AlphaFoldDB" id="A0A553NX65"/>
<dbReference type="Proteomes" id="UP000318571">
    <property type="component" value="Chromosome 9"/>
</dbReference>